<proteinExistence type="predicted"/>
<keyword evidence="4" id="KW-1185">Reference proteome</keyword>
<evidence type="ECO:0000313" key="4">
    <source>
        <dbReference type="Proteomes" id="UP000515563"/>
    </source>
</evidence>
<dbReference type="CDD" id="cd02440">
    <property type="entry name" value="AdoMet_MTases"/>
    <property type="match status" value="1"/>
</dbReference>
<accession>A0A7G6X7P1</accession>
<gene>
    <name evidence="3" type="ORF">F1D05_35580</name>
</gene>
<dbReference type="KEGG" id="kqi:F1D05_35580"/>
<dbReference type="AlphaFoldDB" id="A0A7G6X7P1"/>
<feature type="compositionally biased region" description="Low complexity" evidence="1">
    <location>
        <begin position="1"/>
        <end position="16"/>
    </location>
</feature>
<dbReference type="InterPro" id="IPR029063">
    <property type="entry name" value="SAM-dependent_MTases_sf"/>
</dbReference>
<reference evidence="3 4" key="2">
    <citation type="journal article" date="2020" name="Microbiol. Resour. Announc.">
        <title>Antarctic desert soil bacteria exhibit high novel natural product potential, evaluated through long-read genome sequencing and comparative genomics.</title>
        <authorList>
            <person name="Benaud N."/>
            <person name="Edwards R.J."/>
            <person name="Amos T.G."/>
            <person name="D'Agostino P.M."/>
            <person name="Gutierrez-Chavez C."/>
            <person name="Montgomery K."/>
            <person name="Nicetic I."/>
            <person name="Ferrari B.C."/>
        </authorList>
    </citation>
    <scope>NUCLEOTIDE SEQUENCE [LARGE SCALE GENOMIC DNA]</scope>
    <source>
        <strain evidence="3 4">SPB151</strain>
    </source>
</reference>
<organism evidence="3 4">
    <name type="scientific">Kribbella qitaiheensis</name>
    <dbReference type="NCBI Taxonomy" id="1544730"/>
    <lineage>
        <taxon>Bacteria</taxon>
        <taxon>Bacillati</taxon>
        <taxon>Actinomycetota</taxon>
        <taxon>Actinomycetes</taxon>
        <taxon>Propionibacteriales</taxon>
        <taxon>Kribbellaceae</taxon>
        <taxon>Kribbella</taxon>
    </lineage>
</organism>
<name>A0A7G6X7P1_9ACTN</name>
<feature type="compositionally biased region" description="Basic residues" evidence="1">
    <location>
        <begin position="17"/>
        <end position="36"/>
    </location>
</feature>
<dbReference type="InterPro" id="IPR013216">
    <property type="entry name" value="Methyltransf_11"/>
</dbReference>
<protein>
    <submittedName>
        <fullName evidence="3">Class I SAM-dependent methyltransferase</fullName>
    </submittedName>
</protein>
<sequence>MPGRSSPRRSQPSGGPNRRRGTLHQRGHHDQVRHRLSHTCPGQASLTAIVLEMVNYDDRLHQVYAAGRGLETSSLNAWMQAFADRVPTARPLTVLDLGSGIGRFTPALAETFGGPVYGVEPSARMREIATETASHPAVTYLDGSAEAIPLPAASCDFALLFLSFHHFGDKLRALRELARVVRPGGMVLLRSQFSDRMPDLYWYRYFPSARKVDAEMYLPLDAVRALTEQAGLTILADPTLIEVEGPSTVQASYERVKHRAYSTFEHLPADEMDSGFAAFELDAESTPDRELPAVPAALLVLYRPLRD</sequence>
<dbReference type="GO" id="GO:0032259">
    <property type="term" value="P:methylation"/>
    <property type="evidence" value="ECO:0007669"/>
    <property type="project" value="UniProtKB-KW"/>
</dbReference>
<dbReference type="Pfam" id="PF08241">
    <property type="entry name" value="Methyltransf_11"/>
    <property type="match status" value="1"/>
</dbReference>
<evidence type="ECO:0000256" key="1">
    <source>
        <dbReference type="SAM" id="MobiDB-lite"/>
    </source>
</evidence>
<dbReference type="Proteomes" id="UP000515563">
    <property type="component" value="Chromosome"/>
</dbReference>
<dbReference type="PANTHER" id="PTHR43861">
    <property type="entry name" value="TRANS-ACONITATE 2-METHYLTRANSFERASE-RELATED"/>
    <property type="match status" value="1"/>
</dbReference>
<evidence type="ECO:0000313" key="3">
    <source>
        <dbReference type="EMBL" id="QNE22256.1"/>
    </source>
</evidence>
<keyword evidence="3" id="KW-0808">Transferase</keyword>
<feature type="domain" description="Methyltransferase type 11" evidence="2">
    <location>
        <begin position="95"/>
        <end position="188"/>
    </location>
</feature>
<reference evidence="4" key="1">
    <citation type="submission" date="2019-09" db="EMBL/GenBank/DDBJ databases">
        <title>Antimicrobial potential of Antarctic Bacteria.</title>
        <authorList>
            <person name="Benaud N."/>
            <person name="Edwards R.J."/>
            <person name="Ferrari B.C."/>
        </authorList>
    </citation>
    <scope>NUCLEOTIDE SEQUENCE [LARGE SCALE GENOMIC DNA]</scope>
    <source>
        <strain evidence="4">SPB151</strain>
    </source>
</reference>
<evidence type="ECO:0000259" key="2">
    <source>
        <dbReference type="Pfam" id="PF08241"/>
    </source>
</evidence>
<dbReference type="SUPFAM" id="SSF53335">
    <property type="entry name" value="S-adenosyl-L-methionine-dependent methyltransferases"/>
    <property type="match status" value="1"/>
</dbReference>
<dbReference type="EMBL" id="CP043661">
    <property type="protein sequence ID" value="QNE22256.1"/>
    <property type="molecule type" value="Genomic_DNA"/>
</dbReference>
<dbReference type="GO" id="GO:0008757">
    <property type="term" value="F:S-adenosylmethionine-dependent methyltransferase activity"/>
    <property type="evidence" value="ECO:0007669"/>
    <property type="project" value="InterPro"/>
</dbReference>
<keyword evidence="3" id="KW-0489">Methyltransferase</keyword>
<dbReference type="Gene3D" id="3.40.50.150">
    <property type="entry name" value="Vaccinia Virus protein VP39"/>
    <property type="match status" value="1"/>
</dbReference>
<feature type="region of interest" description="Disordered" evidence="1">
    <location>
        <begin position="1"/>
        <end position="36"/>
    </location>
</feature>